<dbReference type="PANTHER" id="PTHR14455">
    <property type="entry name" value="ASKOPOS"/>
    <property type="match status" value="1"/>
</dbReference>
<proteinExistence type="predicted"/>
<evidence type="ECO:0000256" key="1">
    <source>
        <dbReference type="ARBA" id="ARBA00004123"/>
    </source>
</evidence>
<keyword evidence="3" id="KW-0539">Nucleus</keyword>
<evidence type="ECO:0000313" key="7">
    <source>
        <dbReference type="RefSeq" id="XP_014639601.1"/>
    </source>
</evidence>
<comment type="subcellular location">
    <subcellularLocation>
        <location evidence="1">Nucleus</location>
    </subcellularLocation>
</comment>
<sequence>MTCSLVPSEQSSGTSLLPKDNAPFSWGSLDEDGLDDSLLELSDGEEDDGHLSLTEEEIQELLKDDDALDDDLSNEHFSWGGGLLKDDSRHVEKGGRGSQILLDTPQEKNSLYSLGPVPETPGLSKLPQLSTSVGRGPTPTKPLNRRFALEKNLIKITVAPFDPTVCDAVLDKDKTDTSKDIEKPSSLGEEMREDGLSPNESKLCTEFEGISPNNSAWDGPLLPSSNNNFQQTVSDKNMPDSKKPTPVFSQILDHSETPNTGSSWRSGSRESSCGMRFPVVSSSSNKQEVLDKDSGKLKVPERRLGKVIPVLQAKTRTNVTTFSQSDLEQQKQKYLRSVIAHIEDSNQGMLGELHALVDQVHMQDPKWQHPSDLTMRNYARKRQKPLQRYSLTQWVDRNMRSHHRFQRLSDFRSSPFVSPHQP</sequence>
<feature type="region of interest" description="Disordered" evidence="4">
    <location>
        <begin position="118"/>
        <end position="143"/>
    </location>
</feature>
<evidence type="ECO:0000256" key="3">
    <source>
        <dbReference type="ARBA" id="ARBA00023242"/>
    </source>
</evidence>
<evidence type="ECO:0000313" key="6">
    <source>
        <dbReference type="RefSeq" id="XP_004425966.1"/>
    </source>
</evidence>
<feature type="compositionally biased region" description="Basic and acidic residues" evidence="4">
    <location>
        <begin position="175"/>
        <end position="195"/>
    </location>
</feature>
<feature type="compositionally biased region" description="Polar residues" evidence="4">
    <location>
        <begin position="1"/>
        <end position="15"/>
    </location>
</feature>
<gene>
    <name evidence="6 7" type="primary">LOC101403752</name>
</gene>
<dbReference type="Proteomes" id="UP000694910">
    <property type="component" value="Unplaced"/>
</dbReference>
<keyword evidence="5" id="KW-1185">Reference proteome</keyword>
<evidence type="ECO:0000256" key="2">
    <source>
        <dbReference type="ARBA" id="ARBA00020595"/>
    </source>
</evidence>
<dbReference type="RefSeq" id="XP_004425966.1">
    <property type="nucleotide sequence ID" value="XM_004425909.2"/>
</dbReference>
<reference evidence="6 7" key="1">
    <citation type="submission" date="2025-05" db="UniProtKB">
        <authorList>
            <consortium name="RefSeq"/>
        </authorList>
    </citation>
    <scope>IDENTIFICATION</scope>
</reference>
<organism evidence="5 7">
    <name type="scientific">Ceratotherium simum simum</name>
    <name type="common">Southern white rhinoceros</name>
    <dbReference type="NCBI Taxonomy" id="73337"/>
    <lineage>
        <taxon>Eukaryota</taxon>
        <taxon>Metazoa</taxon>
        <taxon>Chordata</taxon>
        <taxon>Craniata</taxon>
        <taxon>Vertebrata</taxon>
        <taxon>Euteleostomi</taxon>
        <taxon>Mammalia</taxon>
        <taxon>Eutheria</taxon>
        <taxon>Laurasiatheria</taxon>
        <taxon>Perissodactyla</taxon>
        <taxon>Rhinocerotidae</taxon>
        <taxon>Ceratotherium</taxon>
    </lineage>
</organism>
<feature type="region of interest" description="Disordered" evidence="4">
    <location>
        <begin position="175"/>
        <end position="200"/>
    </location>
</feature>
<feature type="region of interest" description="Disordered" evidence="4">
    <location>
        <begin position="222"/>
        <end position="296"/>
    </location>
</feature>
<dbReference type="RefSeq" id="XP_014639601.1">
    <property type="nucleotide sequence ID" value="XM_014784115.1"/>
</dbReference>
<dbReference type="PANTHER" id="PTHR14455:SF0">
    <property type="entry name" value="S100P-BINDING PROTEIN"/>
    <property type="match status" value="1"/>
</dbReference>
<feature type="region of interest" description="Disordered" evidence="4">
    <location>
        <begin position="1"/>
        <end position="49"/>
    </location>
</feature>
<accession>A0ABM1CJ70</accession>
<dbReference type="InterPro" id="IPR026097">
    <property type="entry name" value="S100PBP"/>
</dbReference>
<dbReference type="Pfam" id="PF15427">
    <property type="entry name" value="S100PBPR"/>
    <property type="match status" value="1"/>
</dbReference>
<evidence type="ECO:0000256" key="4">
    <source>
        <dbReference type="SAM" id="MobiDB-lite"/>
    </source>
</evidence>
<feature type="compositionally biased region" description="Acidic residues" evidence="4">
    <location>
        <begin position="29"/>
        <end position="49"/>
    </location>
</feature>
<protein>
    <recommendedName>
        <fullName evidence="2">S100P-binding protein</fullName>
    </recommendedName>
</protein>
<name>A0ABM1CJ70_CERSS</name>
<dbReference type="GeneID" id="101403752"/>
<feature type="compositionally biased region" description="Polar residues" evidence="4">
    <location>
        <begin position="223"/>
        <end position="235"/>
    </location>
</feature>
<evidence type="ECO:0000313" key="5">
    <source>
        <dbReference type="Proteomes" id="UP000694910"/>
    </source>
</evidence>
<feature type="compositionally biased region" description="Low complexity" evidence="4">
    <location>
        <begin position="261"/>
        <end position="272"/>
    </location>
</feature>